<sequence length="84" mass="9298">MRLRCNSGGIPRHHLGQQWKENSGQGNYVNGRPSPRNFRRNGRVSDESPDPRDAWARVPGKTRRTRAASPVPLAQGRAEIGAAL</sequence>
<dbReference type="EMBL" id="JAINUG010000038">
    <property type="protein sequence ID" value="KAJ8407684.1"/>
    <property type="molecule type" value="Genomic_DNA"/>
</dbReference>
<evidence type="ECO:0000256" key="1">
    <source>
        <dbReference type="SAM" id="MobiDB-lite"/>
    </source>
</evidence>
<feature type="compositionally biased region" description="Polar residues" evidence="1">
    <location>
        <begin position="19"/>
        <end position="28"/>
    </location>
</feature>
<comment type="caution">
    <text evidence="2">The sequence shown here is derived from an EMBL/GenBank/DDBJ whole genome shotgun (WGS) entry which is preliminary data.</text>
</comment>
<dbReference type="Proteomes" id="UP001221898">
    <property type="component" value="Unassembled WGS sequence"/>
</dbReference>
<accession>A0AAD7WTG6</accession>
<reference evidence="2" key="1">
    <citation type="journal article" date="2023" name="Science">
        <title>Genome structures resolve the early diversification of teleost fishes.</title>
        <authorList>
            <person name="Parey E."/>
            <person name="Louis A."/>
            <person name="Montfort J."/>
            <person name="Bouchez O."/>
            <person name="Roques C."/>
            <person name="Iampietro C."/>
            <person name="Lluch J."/>
            <person name="Castinel A."/>
            <person name="Donnadieu C."/>
            <person name="Desvignes T."/>
            <person name="Floi Bucao C."/>
            <person name="Jouanno E."/>
            <person name="Wen M."/>
            <person name="Mejri S."/>
            <person name="Dirks R."/>
            <person name="Jansen H."/>
            <person name="Henkel C."/>
            <person name="Chen W.J."/>
            <person name="Zahm M."/>
            <person name="Cabau C."/>
            <person name="Klopp C."/>
            <person name="Thompson A.W."/>
            <person name="Robinson-Rechavi M."/>
            <person name="Braasch I."/>
            <person name="Lecointre G."/>
            <person name="Bobe J."/>
            <person name="Postlethwait J.H."/>
            <person name="Berthelot C."/>
            <person name="Roest Crollius H."/>
            <person name="Guiguen Y."/>
        </authorList>
    </citation>
    <scope>NUCLEOTIDE SEQUENCE</scope>
    <source>
        <strain evidence="2">NC1722</strain>
    </source>
</reference>
<keyword evidence="3" id="KW-1185">Reference proteome</keyword>
<name>A0AAD7WTG6_9TELE</name>
<evidence type="ECO:0000313" key="3">
    <source>
        <dbReference type="Proteomes" id="UP001221898"/>
    </source>
</evidence>
<feature type="compositionally biased region" description="Basic and acidic residues" evidence="1">
    <location>
        <begin position="43"/>
        <end position="55"/>
    </location>
</feature>
<proteinExistence type="predicted"/>
<dbReference type="AlphaFoldDB" id="A0AAD7WTG6"/>
<evidence type="ECO:0000313" key="2">
    <source>
        <dbReference type="EMBL" id="KAJ8407684.1"/>
    </source>
</evidence>
<organism evidence="2 3">
    <name type="scientific">Aldrovandia affinis</name>
    <dbReference type="NCBI Taxonomy" id="143900"/>
    <lineage>
        <taxon>Eukaryota</taxon>
        <taxon>Metazoa</taxon>
        <taxon>Chordata</taxon>
        <taxon>Craniata</taxon>
        <taxon>Vertebrata</taxon>
        <taxon>Euteleostomi</taxon>
        <taxon>Actinopterygii</taxon>
        <taxon>Neopterygii</taxon>
        <taxon>Teleostei</taxon>
        <taxon>Notacanthiformes</taxon>
        <taxon>Halosauridae</taxon>
        <taxon>Aldrovandia</taxon>
    </lineage>
</organism>
<feature type="region of interest" description="Disordered" evidence="1">
    <location>
        <begin position="1"/>
        <end position="84"/>
    </location>
</feature>
<gene>
    <name evidence="2" type="ORF">AAFF_G00275410</name>
</gene>
<protein>
    <submittedName>
        <fullName evidence="2">Uncharacterized protein</fullName>
    </submittedName>
</protein>